<accession>A0A4D6WLH0</accession>
<organism evidence="9">
    <name type="scientific">Apoglossum ruscifolium</name>
    <dbReference type="NCBI Taxonomy" id="167976"/>
    <lineage>
        <taxon>Eukaryota</taxon>
        <taxon>Rhodophyta</taxon>
        <taxon>Florideophyceae</taxon>
        <taxon>Rhodymeniophycidae</taxon>
        <taxon>Ceramiales</taxon>
        <taxon>Delesseriaceae</taxon>
        <taxon>Apoglossum</taxon>
    </lineage>
</organism>
<evidence type="ECO:0000259" key="8">
    <source>
        <dbReference type="Pfam" id="PF05140"/>
    </source>
</evidence>
<comment type="function">
    <text evidence="6">Required during biogenesis of c-type cytochromes (cytochrome c6 and cytochrome f) at the step of heme attachment.</text>
</comment>
<evidence type="ECO:0000256" key="5">
    <source>
        <dbReference type="ARBA" id="ARBA00023136"/>
    </source>
</evidence>
<keyword evidence="9" id="KW-0934">Plastid</keyword>
<evidence type="ECO:0000256" key="4">
    <source>
        <dbReference type="ARBA" id="ARBA00022989"/>
    </source>
</evidence>
<dbReference type="Pfam" id="PF05140">
    <property type="entry name" value="ResB"/>
    <property type="match status" value="2"/>
</dbReference>
<comment type="subunit">
    <text evidence="6">May interact with CcsA.</text>
</comment>
<comment type="similarity">
    <text evidence="6">Belongs to the Ccs1/CcsB family.</text>
</comment>
<dbReference type="PANTHER" id="PTHR31566:SF0">
    <property type="entry name" value="CYTOCHROME C BIOGENESIS PROTEIN CCS1, CHLOROPLASTIC"/>
    <property type="match status" value="1"/>
</dbReference>
<feature type="transmembrane region" description="Helical" evidence="7">
    <location>
        <begin position="20"/>
        <end position="40"/>
    </location>
</feature>
<keyword evidence="3 6" id="KW-0201">Cytochrome c-type biogenesis</keyword>
<dbReference type="AlphaFoldDB" id="A0A4D6WLH0"/>
<keyword evidence="2 6" id="KW-0812">Transmembrane</keyword>
<feature type="domain" description="ResB-like" evidence="8">
    <location>
        <begin position="369"/>
        <end position="429"/>
    </location>
</feature>
<proteinExistence type="inferred from homology"/>
<dbReference type="HAMAP" id="MF_01392">
    <property type="entry name" value="CytC_Ccs1"/>
    <property type="match status" value="1"/>
</dbReference>
<reference evidence="9" key="2">
    <citation type="submission" date="2019-04" db="EMBL/GenBank/DDBJ databases">
        <authorList>
            <person name="Pasella M."/>
        </authorList>
    </citation>
    <scope>NUCLEOTIDE SEQUENCE</scope>
    <source>
        <strain evidence="9">PD2929_2</strain>
    </source>
</reference>
<dbReference type="InterPro" id="IPR023494">
    <property type="entry name" value="Cyt_c_bgen_Ccs1/CcsB/ResB"/>
</dbReference>
<evidence type="ECO:0000256" key="3">
    <source>
        <dbReference type="ARBA" id="ARBA00022748"/>
    </source>
</evidence>
<evidence type="ECO:0000256" key="7">
    <source>
        <dbReference type="SAM" id="Phobius"/>
    </source>
</evidence>
<comment type="subcellular location">
    <subcellularLocation>
        <location evidence="6">Cellular thylakoid membrane</location>
        <topology evidence="6">Multi-pass membrane protein</topology>
    </subcellularLocation>
    <subcellularLocation>
        <location evidence="1">Membrane</location>
        <topology evidence="1">Multi-pass membrane protein</topology>
    </subcellularLocation>
</comment>
<feature type="transmembrane region" description="Helical" evidence="7">
    <location>
        <begin position="171"/>
        <end position="194"/>
    </location>
</feature>
<evidence type="ECO:0000313" key="9">
    <source>
        <dbReference type="EMBL" id="QCI04557.1"/>
    </source>
</evidence>
<sequence>MQLLNRKNIVWNFLKKLANLNFSISILLLISFCIMLGSIIEQDQSILYYKTFYSIDNKNIFFIDWRPILFFGLDHIYQTWWFILILFTFGASLITCTFSIQLPGLKNARRWKFFNPVQKINVENNIYDSINYLKNSSINIIFSLVYYNFYVFHKKNYIYSYKGLIGRIAPIFVHISIIIILIGSIFSSFFGFMAQEMVPKNEIFHIKNIIRSGSYSHLNTNFICRVDNFFIDYNFDNSIKQFFSKLSLFNNRGELILSKLISVNSPLKFSNFTFYQTDWNINSLRFNISANSKLIIQKALVKININNKPCWLCKFGIDNNKEIYFIIFSINDKILVSNSNGVIINSILKNESFYLNNTLISIQDIILDTGLQIKTDPGVNIIYFGFFILIITTMISYISYSQIWITIMSNILNFSGSTNRAIFLFEEDIAKINKIYYRFTFINLNSNNLNTLIKILKS</sequence>
<dbReference type="PANTHER" id="PTHR31566">
    <property type="entry name" value="CYTOCHROME C BIOGENESIS PROTEIN CCS1, CHLOROPLASTIC"/>
    <property type="match status" value="1"/>
</dbReference>
<evidence type="ECO:0000256" key="6">
    <source>
        <dbReference type="HAMAP-Rule" id="MF_01392"/>
    </source>
</evidence>
<feature type="transmembrane region" description="Helical" evidence="7">
    <location>
        <begin position="381"/>
        <end position="400"/>
    </location>
</feature>
<gene>
    <name evidence="6 9" type="primary">ccs1</name>
    <name evidence="6" type="synonym">ccsB</name>
</gene>
<geneLocation type="plastid" evidence="9"/>
<dbReference type="GO" id="GO:0017004">
    <property type="term" value="P:cytochrome complex assembly"/>
    <property type="evidence" value="ECO:0007669"/>
    <property type="project" value="UniProtKB-UniRule"/>
</dbReference>
<name>A0A4D6WLH0_9FLOR</name>
<evidence type="ECO:0000256" key="2">
    <source>
        <dbReference type="ARBA" id="ARBA00022692"/>
    </source>
</evidence>
<dbReference type="EMBL" id="MK814612">
    <property type="protein sequence ID" value="QCI04557.1"/>
    <property type="molecule type" value="Genomic_DNA"/>
</dbReference>
<protein>
    <recommendedName>
        <fullName evidence="6">Cytochrome c biogenesis protein CcsB</fullName>
    </recommendedName>
</protein>
<dbReference type="InterPro" id="IPR007816">
    <property type="entry name" value="ResB-like_domain"/>
</dbReference>
<evidence type="ECO:0000256" key="1">
    <source>
        <dbReference type="ARBA" id="ARBA00004141"/>
    </source>
</evidence>
<feature type="domain" description="ResB-like" evidence="8">
    <location>
        <begin position="21"/>
        <end position="309"/>
    </location>
</feature>
<keyword evidence="6" id="KW-0793">Thylakoid</keyword>
<reference evidence="9" key="1">
    <citation type="journal article" date="2019" name="Mol. Phylogenet. Evol.">
        <title>Morphological evolution and classification of the red algal order Ceramiales inferred using plastid phylogenomics.</title>
        <authorList>
            <person name="Diaz-Tapia P."/>
            <person name="Pasella M.M."/>
            <person name="Verbruggen H."/>
            <person name="Maggs C.A."/>
        </authorList>
    </citation>
    <scope>NUCLEOTIDE SEQUENCE</scope>
    <source>
        <strain evidence="9">PD2929_2</strain>
    </source>
</reference>
<keyword evidence="5 6" id="KW-0472">Membrane</keyword>
<feature type="transmembrane region" description="Helical" evidence="7">
    <location>
        <begin position="80"/>
        <end position="102"/>
    </location>
</feature>
<keyword evidence="4 6" id="KW-1133">Transmembrane helix</keyword>
<dbReference type="GO" id="GO:0042651">
    <property type="term" value="C:thylakoid membrane"/>
    <property type="evidence" value="ECO:0007669"/>
    <property type="project" value="UniProtKB-UniRule"/>
</dbReference>